<gene>
    <name evidence="1" type="ORF">V8G54_032052</name>
</gene>
<protein>
    <submittedName>
        <fullName evidence="1">Uncharacterized protein</fullName>
    </submittedName>
</protein>
<proteinExistence type="predicted"/>
<dbReference type="Proteomes" id="UP001374535">
    <property type="component" value="Chromosome 10"/>
</dbReference>
<evidence type="ECO:0000313" key="1">
    <source>
        <dbReference type="EMBL" id="WVY92964.1"/>
    </source>
</evidence>
<dbReference type="EMBL" id="CP144691">
    <property type="protein sequence ID" value="WVY92964.1"/>
    <property type="molecule type" value="Genomic_DNA"/>
</dbReference>
<reference evidence="1 2" key="1">
    <citation type="journal article" date="2023" name="Life. Sci Alliance">
        <title>Evolutionary insights into 3D genome organization and epigenetic landscape of Vigna mungo.</title>
        <authorList>
            <person name="Junaid A."/>
            <person name="Singh B."/>
            <person name="Bhatia S."/>
        </authorList>
    </citation>
    <scope>NUCLEOTIDE SEQUENCE [LARGE SCALE GENOMIC DNA]</scope>
    <source>
        <strain evidence="1">Urdbean</strain>
    </source>
</reference>
<sequence length="105" mass="11912">MLKPNNSNLNSPFPPLVVLTLPYSDIIIPLYHSTSKNIIIPLYQPPTSIRLLKTCIIAKLGFFPSPRVAQFYLCFYLLPNENDQINSMTWTSVQCQPSHVGNVTY</sequence>
<accession>A0AAQ3MKE9</accession>
<evidence type="ECO:0000313" key="2">
    <source>
        <dbReference type="Proteomes" id="UP001374535"/>
    </source>
</evidence>
<name>A0AAQ3MKE9_VIGMU</name>
<dbReference type="AlphaFoldDB" id="A0AAQ3MKE9"/>
<organism evidence="1 2">
    <name type="scientific">Vigna mungo</name>
    <name type="common">Black gram</name>
    <name type="synonym">Phaseolus mungo</name>
    <dbReference type="NCBI Taxonomy" id="3915"/>
    <lineage>
        <taxon>Eukaryota</taxon>
        <taxon>Viridiplantae</taxon>
        <taxon>Streptophyta</taxon>
        <taxon>Embryophyta</taxon>
        <taxon>Tracheophyta</taxon>
        <taxon>Spermatophyta</taxon>
        <taxon>Magnoliopsida</taxon>
        <taxon>eudicotyledons</taxon>
        <taxon>Gunneridae</taxon>
        <taxon>Pentapetalae</taxon>
        <taxon>rosids</taxon>
        <taxon>fabids</taxon>
        <taxon>Fabales</taxon>
        <taxon>Fabaceae</taxon>
        <taxon>Papilionoideae</taxon>
        <taxon>50 kb inversion clade</taxon>
        <taxon>NPAAA clade</taxon>
        <taxon>indigoferoid/millettioid clade</taxon>
        <taxon>Phaseoleae</taxon>
        <taxon>Vigna</taxon>
    </lineage>
</organism>
<keyword evidence="2" id="KW-1185">Reference proteome</keyword>